<evidence type="ECO:0000256" key="6">
    <source>
        <dbReference type="ARBA" id="ARBA00023237"/>
    </source>
</evidence>
<dbReference type="SUPFAM" id="SSF56935">
    <property type="entry name" value="Porins"/>
    <property type="match status" value="1"/>
</dbReference>
<keyword evidence="2" id="KW-0813">Transport</keyword>
<reference evidence="8 9" key="1">
    <citation type="submission" date="2019-11" db="EMBL/GenBank/DDBJ databases">
        <title>Maribacter lutea sp. nov., a marine bacterium isolated from intertidal sand.</title>
        <authorList>
            <person name="Liu A."/>
        </authorList>
    </citation>
    <scope>NUCLEOTIDE SEQUENCE [LARGE SCALE GENOMIC DNA]</scope>
    <source>
        <strain evidence="8 9">RZ05</strain>
    </source>
</reference>
<organism evidence="8 9">
    <name type="scientific">Maribacter luteus</name>
    <dbReference type="NCBI Taxonomy" id="2594478"/>
    <lineage>
        <taxon>Bacteria</taxon>
        <taxon>Pseudomonadati</taxon>
        <taxon>Bacteroidota</taxon>
        <taxon>Flavobacteriia</taxon>
        <taxon>Flavobacteriales</taxon>
        <taxon>Flavobacteriaceae</taxon>
        <taxon>Maribacter</taxon>
    </lineage>
</organism>
<keyword evidence="4 7" id="KW-0812">Transmembrane</keyword>
<accession>A0A6I2MLZ4</accession>
<evidence type="ECO:0000256" key="7">
    <source>
        <dbReference type="SAM" id="Phobius"/>
    </source>
</evidence>
<sequence>MRIVIGGGSHCQMPTFQKRFPYSIGILFYALFMAIGYSQDVKVETISDSILLINLGEVIVISSFNKALEHNAQNKPLSTLDEYLESSSVVNMIKRGAYAWEPVLNDMSSERLSVTIDGMRVFGACTDKMDPVTSYVDVSNLSEAHVTSGQQGAEQGSTIGGAIDLKLEKSNFKPKGWYGSVEAGGESSNAARIFGGELNYSNSEFYLDTDIIYRKADNYTAGGGGEIEYSQFEKYNVSANVGFRVSDDRKLTATFIFDEARDVGYPALPMDVSLAQAYIGSVGWFQDTLFGSFTDWETKLYANKVTHVMDDSKRPDVPIRMDMPGWSDTYGYFSRVNLRQGAHRLLLKLDGYYNRSLAEMTMYPNDPDESPMFMLTWPDIRTLNSAIYAEDVIDFKGSSLKLSTRLAVQNSNVADEFGLSSLRIFYPDMSRHKTRFLKSVALQYNTDMGAYQFNGGISYGDRAPSVSEAFGFYLFNSFDNHDYIGNPNLENEKALEANAKISFKDEKLTIDLEGNYFYMIDYIIGEVDPTLSAMTIGADGVKIYKNLDHAHLYNISCNAEYDILPELKWTGVLTYHRGVDGDGRNLPFISPLAYGSSIRYVDGKFSGSISMRGAGKQVDYNPDFGEDQTDAYTVFSLSLGRTFSINSNELYLKLGVENVFDEYYSTYTDWKNIPRMGRNFFMTVSYSIN</sequence>
<evidence type="ECO:0000256" key="1">
    <source>
        <dbReference type="ARBA" id="ARBA00004571"/>
    </source>
</evidence>
<dbReference type="RefSeq" id="WP_154364403.1">
    <property type="nucleotide sequence ID" value="NZ_WKJH01000002.1"/>
</dbReference>
<feature type="transmembrane region" description="Helical" evidence="7">
    <location>
        <begin position="20"/>
        <end position="37"/>
    </location>
</feature>
<keyword evidence="6" id="KW-0998">Cell outer membrane</keyword>
<dbReference type="EMBL" id="WKJH01000002">
    <property type="protein sequence ID" value="MRX63520.1"/>
    <property type="molecule type" value="Genomic_DNA"/>
</dbReference>
<comment type="caution">
    <text evidence="8">The sequence shown here is derived from an EMBL/GenBank/DDBJ whole genome shotgun (WGS) entry which is preliminary data.</text>
</comment>
<keyword evidence="9" id="KW-1185">Reference proteome</keyword>
<keyword evidence="8" id="KW-0675">Receptor</keyword>
<dbReference type="Gene3D" id="2.40.170.20">
    <property type="entry name" value="TonB-dependent receptor, beta-barrel domain"/>
    <property type="match status" value="1"/>
</dbReference>
<evidence type="ECO:0000256" key="2">
    <source>
        <dbReference type="ARBA" id="ARBA00022448"/>
    </source>
</evidence>
<proteinExistence type="predicted"/>
<evidence type="ECO:0000313" key="9">
    <source>
        <dbReference type="Proteomes" id="UP000443153"/>
    </source>
</evidence>
<dbReference type="InterPro" id="IPR039426">
    <property type="entry name" value="TonB-dep_rcpt-like"/>
</dbReference>
<dbReference type="InterPro" id="IPR036942">
    <property type="entry name" value="Beta-barrel_TonB_sf"/>
</dbReference>
<dbReference type="OrthoDB" id="9759247at2"/>
<evidence type="ECO:0000256" key="5">
    <source>
        <dbReference type="ARBA" id="ARBA00023136"/>
    </source>
</evidence>
<keyword evidence="3" id="KW-1134">Transmembrane beta strand</keyword>
<gene>
    <name evidence="8" type="ORF">GJ691_05000</name>
</gene>
<dbReference type="GO" id="GO:0044718">
    <property type="term" value="P:siderophore transmembrane transport"/>
    <property type="evidence" value="ECO:0007669"/>
    <property type="project" value="TreeGrafter"/>
</dbReference>
<keyword evidence="5 7" id="KW-0472">Membrane</keyword>
<evidence type="ECO:0000313" key="8">
    <source>
        <dbReference type="EMBL" id="MRX63520.1"/>
    </source>
</evidence>
<dbReference type="PANTHER" id="PTHR30069">
    <property type="entry name" value="TONB-DEPENDENT OUTER MEMBRANE RECEPTOR"/>
    <property type="match status" value="1"/>
</dbReference>
<name>A0A6I2MLZ4_9FLAO</name>
<comment type="subcellular location">
    <subcellularLocation>
        <location evidence="1">Cell outer membrane</location>
        <topology evidence="1">Multi-pass membrane protein</topology>
    </subcellularLocation>
</comment>
<dbReference type="Proteomes" id="UP000443153">
    <property type="component" value="Unassembled WGS sequence"/>
</dbReference>
<dbReference type="AlphaFoldDB" id="A0A6I2MLZ4"/>
<dbReference type="GO" id="GO:0009279">
    <property type="term" value="C:cell outer membrane"/>
    <property type="evidence" value="ECO:0007669"/>
    <property type="project" value="UniProtKB-SubCell"/>
</dbReference>
<evidence type="ECO:0000256" key="4">
    <source>
        <dbReference type="ARBA" id="ARBA00022692"/>
    </source>
</evidence>
<protein>
    <submittedName>
        <fullName evidence="8">TonB-dependent receptor</fullName>
    </submittedName>
</protein>
<keyword evidence="7" id="KW-1133">Transmembrane helix</keyword>
<dbReference type="GO" id="GO:0015344">
    <property type="term" value="F:siderophore uptake transmembrane transporter activity"/>
    <property type="evidence" value="ECO:0007669"/>
    <property type="project" value="TreeGrafter"/>
</dbReference>
<dbReference type="PANTHER" id="PTHR30069:SF49">
    <property type="entry name" value="OUTER MEMBRANE PROTEIN C"/>
    <property type="match status" value="1"/>
</dbReference>
<evidence type="ECO:0000256" key="3">
    <source>
        <dbReference type="ARBA" id="ARBA00022452"/>
    </source>
</evidence>